<sequence>KVDIIPPVCNVTTTSISCNDPCKCSNMNAVVIAELWDEGDGLSEITATNTPLNSLQVHGFSKGLVKSKGTVSATLM</sequence>
<feature type="non-terminal residue" evidence="1">
    <location>
        <position position="1"/>
    </location>
</feature>
<gene>
    <name evidence="1" type="ORF">MGAL_10B075375</name>
</gene>
<dbReference type="EMBL" id="UYJE01005315">
    <property type="protein sequence ID" value="VDI36271.1"/>
    <property type="molecule type" value="Genomic_DNA"/>
</dbReference>
<dbReference type="Proteomes" id="UP000596742">
    <property type="component" value="Unassembled WGS sequence"/>
</dbReference>
<name>A0A8B6EK23_MYTGA</name>
<evidence type="ECO:0000313" key="1">
    <source>
        <dbReference type="EMBL" id="VDI36271.1"/>
    </source>
</evidence>
<organism evidence="1 2">
    <name type="scientific">Mytilus galloprovincialis</name>
    <name type="common">Mediterranean mussel</name>
    <dbReference type="NCBI Taxonomy" id="29158"/>
    <lineage>
        <taxon>Eukaryota</taxon>
        <taxon>Metazoa</taxon>
        <taxon>Spiralia</taxon>
        <taxon>Lophotrochozoa</taxon>
        <taxon>Mollusca</taxon>
        <taxon>Bivalvia</taxon>
        <taxon>Autobranchia</taxon>
        <taxon>Pteriomorphia</taxon>
        <taxon>Mytilida</taxon>
        <taxon>Mytiloidea</taxon>
        <taxon>Mytilidae</taxon>
        <taxon>Mytilinae</taxon>
        <taxon>Mytilus</taxon>
    </lineage>
</organism>
<reference evidence="1" key="1">
    <citation type="submission" date="2018-11" db="EMBL/GenBank/DDBJ databases">
        <authorList>
            <person name="Alioto T."/>
            <person name="Alioto T."/>
        </authorList>
    </citation>
    <scope>NUCLEOTIDE SEQUENCE</scope>
</reference>
<comment type="caution">
    <text evidence="1">The sequence shown here is derived from an EMBL/GenBank/DDBJ whole genome shotgun (WGS) entry which is preliminary data.</text>
</comment>
<protein>
    <submittedName>
        <fullName evidence="1">Uncharacterized protein</fullName>
    </submittedName>
</protein>
<proteinExistence type="predicted"/>
<keyword evidence="2" id="KW-1185">Reference proteome</keyword>
<accession>A0A8B6EK23</accession>
<dbReference type="OrthoDB" id="10043511at2759"/>
<dbReference type="AlphaFoldDB" id="A0A8B6EK23"/>
<evidence type="ECO:0000313" key="2">
    <source>
        <dbReference type="Proteomes" id="UP000596742"/>
    </source>
</evidence>